<evidence type="ECO:0000313" key="2">
    <source>
        <dbReference type="Proteomes" id="UP001303587"/>
    </source>
</evidence>
<dbReference type="AlphaFoldDB" id="A0AA96VFN3"/>
<protein>
    <submittedName>
        <fullName evidence="1">Uncharacterized protein</fullName>
    </submittedName>
</protein>
<accession>A0AA96VFN3</accession>
<reference evidence="1 2" key="1">
    <citation type="submission" date="2023-07" db="EMBL/GenBank/DDBJ databases">
        <title>Closed genoem sequence of Methanosarcinaceae archaeon Ac7.</title>
        <authorList>
            <person name="Poehlein A."/>
            <person name="Protasov E."/>
            <person name="Platt K."/>
            <person name="Reeh H."/>
            <person name="Daniel R."/>
            <person name="Brune A."/>
        </authorList>
    </citation>
    <scope>NUCLEOTIDE SEQUENCE [LARGE SCALE GENOMIC DNA]</scope>
    <source>
        <strain evidence="1 2">Ac7</strain>
    </source>
</reference>
<sequence>MRRGKMKNSNFSNYLNQKYENDDSEIQKRTTVIDDFESFLNKSQILSIEAASDRKIEECARHFFLNSKETAYESYRVLAEYGEITGNEDLMLLMVYFIHAVGDVDDYLIRLKEFNFDVWEKISWSRFFGDER</sequence>
<evidence type="ECO:0000313" key="1">
    <source>
        <dbReference type="EMBL" id="WNY25727.1"/>
    </source>
</evidence>
<dbReference type="Proteomes" id="UP001303587">
    <property type="component" value="Chromosome"/>
</dbReference>
<name>A0AA96VFN3_9EURY</name>
<keyword evidence="2" id="KW-1185">Reference proteome</keyword>
<organism evidence="1 2">
    <name type="scientific">Methanolapillus millepedarum</name>
    <dbReference type="NCBI Taxonomy" id="3028296"/>
    <lineage>
        <taxon>Archaea</taxon>
        <taxon>Methanobacteriati</taxon>
        <taxon>Methanobacteriota</taxon>
        <taxon>Stenosarchaea group</taxon>
        <taxon>Methanomicrobia</taxon>
        <taxon>Methanosarcinales</taxon>
        <taxon>Methanosarcinaceae</taxon>
        <taxon>Methanolapillus</taxon>
    </lineage>
</organism>
<dbReference type="EMBL" id="CP131060">
    <property type="protein sequence ID" value="WNY25727.1"/>
    <property type="molecule type" value="Genomic_DNA"/>
</dbReference>
<proteinExistence type="predicted"/>
<gene>
    <name evidence="1" type="ORF">MsAc7_12850</name>
</gene>